<gene>
    <name evidence="6" type="ORF">AMJAP_0063</name>
</gene>
<dbReference type="GO" id="GO:0020037">
    <property type="term" value="F:heme binding"/>
    <property type="evidence" value="ECO:0007669"/>
    <property type="project" value="InterPro"/>
</dbReference>
<dbReference type="PROSITE" id="PS51007">
    <property type="entry name" value="CYTC"/>
    <property type="match status" value="1"/>
</dbReference>
<dbReference type="PANTHER" id="PTHR30600">
    <property type="entry name" value="CYTOCHROME C PEROXIDASE-RELATED"/>
    <property type="match status" value="1"/>
</dbReference>
<dbReference type="InterPro" id="IPR036909">
    <property type="entry name" value="Cyt_c-like_dom_sf"/>
</dbReference>
<accession>A0A7R6SRP5</accession>
<proteinExistence type="predicted"/>
<dbReference type="InterPro" id="IPR051395">
    <property type="entry name" value="Cytochrome_c_Peroxidase/MauG"/>
</dbReference>
<dbReference type="SUPFAM" id="SSF46626">
    <property type="entry name" value="Cytochrome c"/>
    <property type="match status" value="1"/>
</dbReference>
<reference evidence="6 7" key="1">
    <citation type="journal article" date="2008" name="Int. J. Syst. Evol. Microbiol.">
        <title>Amphritea japonica sp. nov. and Amphritea balenae sp. nov., isolated from the sediment adjacent to sperm whale carcasses off Kagoshima, Japan.</title>
        <authorList>
            <person name="Miyazaki M."/>
            <person name="Nogi Y."/>
            <person name="Fujiwara Y."/>
            <person name="Kawato M."/>
            <person name="Nagahama T."/>
            <person name="Kubokawa K."/>
            <person name="Horikoshi K."/>
        </authorList>
    </citation>
    <scope>NUCLEOTIDE SEQUENCE [LARGE SCALE GENOMIC DNA]</scope>
    <source>
        <strain evidence="6 7">ATCC BAA-1530</strain>
    </source>
</reference>
<evidence type="ECO:0000256" key="4">
    <source>
        <dbReference type="PROSITE-ProRule" id="PRU00433"/>
    </source>
</evidence>
<sequence length="464" mass="50978">MLAEGMAIYNPGEELPGGDTSHHKPRNRDVFTHASANMRLANRLRFELGDSVFADIWLPSPSTSTASDGLGPLYNAHACEECHPRDGRGHPPTANWPNDRAVSMFLRLSIPPQTLEHHQLLKSGKVGVIPEPVYGGQLQNFSINGLSEEGHMHISYTEKTVNMADGTEIRLRKPEYTVSELNFGPLHPDVMLSPRVAPHMLGLLLLEAIPESDILSLSDPDDTDGDGISGRPNRVWDMFSEQQALGRFGWKAGNPTVIQQTVSALSNDIGIATPYMPSSSGDCTSAQITCLSQPNGNTPLQENTEASSIVVEQLVIYTGNLGPPARPDALKPEVLRGKRVFQRIGCHKCHQPSFQTAYRPDLAEQSAQLIWPYSDLLLHDMGEGLADHRPEYLASGREWRTPPLWGIGLTETVSGHSNFLHDGRARNLLEAILWHGGEAEASRQQVINLTSSERHALITFLNSL</sequence>
<dbReference type="GO" id="GO:0046872">
    <property type="term" value="F:metal ion binding"/>
    <property type="evidence" value="ECO:0007669"/>
    <property type="project" value="UniProtKB-KW"/>
</dbReference>
<evidence type="ECO:0000256" key="1">
    <source>
        <dbReference type="ARBA" id="ARBA00022617"/>
    </source>
</evidence>
<keyword evidence="7" id="KW-1185">Reference proteome</keyword>
<dbReference type="InterPro" id="IPR010538">
    <property type="entry name" value="DHOR"/>
</dbReference>
<organism evidence="6 7">
    <name type="scientific">Amphritea japonica ATCC BAA-1530</name>
    <dbReference type="NCBI Taxonomy" id="1278309"/>
    <lineage>
        <taxon>Bacteria</taxon>
        <taxon>Pseudomonadati</taxon>
        <taxon>Pseudomonadota</taxon>
        <taxon>Gammaproteobacteria</taxon>
        <taxon>Oceanospirillales</taxon>
        <taxon>Oceanospirillaceae</taxon>
        <taxon>Amphritea</taxon>
    </lineage>
</organism>
<dbReference type="EMBL" id="AP014545">
    <property type="protein sequence ID" value="BBB24662.1"/>
    <property type="molecule type" value="Genomic_DNA"/>
</dbReference>
<dbReference type="Proteomes" id="UP000595663">
    <property type="component" value="Chromosome"/>
</dbReference>
<dbReference type="AlphaFoldDB" id="A0A7R6SRP5"/>
<dbReference type="KEGG" id="ajp:AMJAP_0063"/>
<evidence type="ECO:0000313" key="7">
    <source>
        <dbReference type="Proteomes" id="UP000595663"/>
    </source>
</evidence>
<dbReference type="GO" id="GO:0009055">
    <property type="term" value="F:electron transfer activity"/>
    <property type="evidence" value="ECO:0007669"/>
    <property type="project" value="InterPro"/>
</dbReference>
<dbReference type="InterPro" id="IPR009056">
    <property type="entry name" value="Cyt_c-like_dom"/>
</dbReference>
<keyword evidence="2 4" id="KW-0479">Metal-binding</keyword>
<evidence type="ECO:0000256" key="2">
    <source>
        <dbReference type="ARBA" id="ARBA00022723"/>
    </source>
</evidence>
<keyword evidence="3 4" id="KW-0408">Iron</keyword>
<keyword evidence="1 4" id="KW-0349">Heme</keyword>
<evidence type="ECO:0000256" key="3">
    <source>
        <dbReference type="ARBA" id="ARBA00023004"/>
    </source>
</evidence>
<name>A0A7R6SRP5_9GAMM</name>
<dbReference type="Pfam" id="PF06537">
    <property type="entry name" value="DHOR"/>
    <property type="match status" value="1"/>
</dbReference>
<dbReference type="PIRSF" id="PIRSF028099">
    <property type="entry name" value="DUF1111"/>
    <property type="match status" value="1"/>
</dbReference>
<evidence type="ECO:0000313" key="6">
    <source>
        <dbReference type="EMBL" id="BBB24662.1"/>
    </source>
</evidence>
<dbReference type="GO" id="GO:0004130">
    <property type="term" value="F:cytochrome-c peroxidase activity"/>
    <property type="evidence" value="ECO:0007669"/>
    <property type="project" value="TreeGrafter"/>
</dbReference>
<dbReference type="Gene3D" id="1.10.760.10">
    <property type="entry name" value="Cytochrome c-like domain"/>
    <property type="match status" value="1"/>
</dbReference>
<dbReference type="PANTHER" id="PTHR30600:SF4">
    <property type="entry name" value="CYTOCHROME C DOMAIN-CONTAINING PROTEIN"/>
    <property type="match status" value="1"/>
</dbReference>
<protein>
    <submittedName>
        <fullName evidence="6">Thiol oxidoreductase</fullName>
    </submittedName>
</protein>
<feature type="domain" description="Cytochrome c" evidence="5">
    <location>
        <begin position="332"/>
        <end position="464"/>
    </location>
</feature>
<evidence type="ECO:0000259" key="5">
    <source>
        <dbReference type="PROSITE" id="PS51007"/>
    </source>
</evidence>